<dbReference type="InterPro" id="IPR006764">
    <property type="entry name" value="SAM_dep_MeTrfase_SAV2177_type"/>
</dbReference>
<evidence type="ECO:0000313" key="1">
    <source>
        <dbReference type="EMBL" id="MDQ0905653.1"/>
    </source>
</evidence>
<dbReference type="Pfam" id="PF04672">
    <property type="entry name" value="Methyltransf_19"/>
    <property type="match status" value="1"/>
</dbReference>
<reference evidence="1" key="1">
    <citation type="submission" date="2023-07" db="EMBL/GenBank/DDBJ databases">
        <title>Comparative genomics of wheat-associated soil bacteria to identify genetic determinants of phenazine resistance.</title>
        <authorList>
            <person name="Mouncey N."/>
        </authorList>
    </citation>
    <scope>NUCLEOTIDE SEQUENCE</scope>
    <source>
        <strain evidence="1">V4I22</strain>
    </source>
</reference>
<dbReference type="RefSeq" id="WP_373430921.1">
    <property type="nucleotide sequence ID" value="NZ_JAUSZV010000005.1"/>
</dbReference>
<sequence>MLPSGRADPGARVGHVDNDPLVLAHARALSTPEGATDCLQADLREVDRILMAAQETLDLSQPVGLMLVAVLRYVPDADAPPTASPGALASGSHLLGSHPAADLGAEEVAASLRVYNERAAGHAGATPRTHADVTRLFDGTELPRPRRRPAARVASGGRVRPRRAVHVVRGWAASPSRVIPCACC</sequence>
<organism evidence="1 2">
    <name type="scientific">Streptomyces canus</name>
    <dbReference type="NCBI Taxonomy" id="58343"/>
    <lineage>
        <taxon>Bacteria</taxon>
        <taxon>Bacillati</taxon>
        <taxon>Actinomycetota</taxon>
        <taxon>Actinomycetes</taxon>
        <taxon>Kitasatosporales</taxon>
        <taxon>Streptomycetaceae</taxon>
        <taxon>Streptomyces</taxon>
        <taxon>Streptomyces aurantiacus group</taxon>
    </lineage>
</organism>
<name>A0AAW8F751_9ACTN</name>
<protein>
    <submittedName>
        <fullName evidence="1">Uncharacterized protein</fullName>
    </submittedName>
</protein>
<dbReference type="SUPFAM" id="SSF53335">
    <property type="entry name" value="S-adenosyl-L-methionine-dependent methyltransferases"/>
    <property type="match status" value="1"/>
</dbReference>
<evidence type="ECO:0000313" key="2">
    <source>
        <dbReference type="Proteomes" id="UP001234216"/>
    </source>
</evidence>
<comment type="caution">
    <text evidence="1">The sequence shown here is derived from an EMBL/GenBank/DDBJ whole genome shotgun (WGS) entry which is preliminary data.</text>
</comment>
<proteinExistence type="predicted"/>
<gene>
    <name evidence="1" type="ORF">QFZ22_001638</name>
</gene>
<dbReference type="InterPro" id="IPR029063">
    <property type="entry name" value="SAM-dependent_MTases_sf"/>
</dbReference>
<dbReference type="EMBL" id="JAUSZV010000005">
    <property type="protein sequence ID" value="MDQ0905653.1"/>
    <property type="molecule type" value="Genomic_DNA"/>
</dbReference>
<dbReference type="AlphaFoldDB" id="A0AAW8F751"/>
<accession>A0AAW8F751</accession>
<dbReference type="Proteomes" id="UP001234216">
    <property type="component" value="Unassembled WGS sequence"/>
</dbReference>
<dbReference type="Gene3D" id="3.40.50.150">
    <property type="entry name" value="Vaccinia Virus protein VP39"/>
    <property type="match status" value="1"/>
</dbReference>